<keyword evidence="1" id="KW-0732">Signal</keyword>
<organism evidence="2 3">
    <name type="scientific">Mycobacterium cookii</name>
    <dbReference type="NCBI Taxonomy" id="1775"/>
    <lineage>
        <taxon>Bacteria</taxon>
        <taxon>Bacillati</taxon>
        <taxon>Actinomycetota</taxon>
        <taxon>Actinomycetes</taxon>
        <taxon>Mycobacteriales</taxon>
        <taxon>Mycobacteriaceae</taxon>
        <taxon>Mycobacterium</taxon>
    </lineage>
</organism>
<name>A0A7I7KQR6_9MYCO</name>
<dbReference type="KEGG" id="mcoo:MCOO_01190"/>
<dbReference type="RefSeq" id="WP_163774373.1">
    <property type="nucleotide sequence ID" value="NZ_AP022569.1"/>
</dbReference>
<dbReference type="EMBL" id="AP022569">
    <property type="protein sequence ID" value="BBX44104.1"/>
    <property type="molecule type" value="Genomic_DNA"/>
</dbReference>
<sequence length="70" mass="7366">MSTKSTKASKVRVAAATMLAAVGLSFVAPAIASADPWVPWSGPLHPVRHYAADVLHPVWTVTHPVRAALP</sequence>
<dbReference type="AlphaFoldDB" id="A0A7I7KQR6"/>
<feature type="signal peptide" evidence="1">
    <location>
        <begin position="1"/>
        <end position="34"/>
    </location>
</feature>
<gene>
    <name evidence="2" type="ORF">MCOO_01190</name>
</gene>
<proteinExistence type="predicted"/>
<reference evidence="2 3" key="1">
    <citation type="journal article" date="2019" name="Emerg. Microbes Infect.">
        <title>Comprehensive subspecies identification of 175 nontuberculous mycobacteria species based on 7547 genomic profiles.</title>
        <authorList>
            <person name="Matsumoto Y."/>
            <person name="Kinjo T."/>
            <person name="Motooka D."/>
            <person name="Nabeya D."/>
            <person name="Jung N."/>
            <person name="Uechi K."/>
            <person name="Horii T."/>
            <person name="Iida T."/>
            <person name="Fujita J."/>
            <person name="Nakamura S."/>
        </authorList>
    </citation>
    <scope>NUCLEOTIDE SEQUENCE [LARGE SCALE GENOMIC DNA]</scope>
    <source>
        <strain evidence="2 3">JCM 12404</strain>
    </source>
</reference>
<keyword evidence="3" id="KW-1185">Reference proteome</keyword>
<dbReference type="Proteomes" id="UP000465866">
    <property type="component" value="Chromosome"/>
</dbReference>
<evidence type="ECO:0000256" key="1">
    <source>
        <dbReference type="SAM" id="SignalP"/>
    </source>
</evidence>
<protein>
    <submittedName>
        <fullName evidence="2">Uncharacterized protein</fullName>
    </submittedName>
</protein>
<accession>A0A7I7KQR6</accession>
<evidence type="ECO:0000313" key="2">
    <source>
        <dbReference type="EMBL" id="BBX44104.1"/>
    </source>
</evidence>
<evidence type="ECO:0000313" key="3">
    <source>
        <dbReference type="Proteomes" id="UP000465866"/>
    </source>
</evidence>
<feature type="chain" id="PRO_5029765346" evidence="1">
    <location>
        <begin position="35"/>
        <end position="70"/>
    </location>
</feature>